<dbReference type="EMBL" id="CP036349">
    <property type="protein sequence ID" value="QDV75229.1"/>
    <property type="molecule type" value="Genomic_DNA"/>
</dbReference>
<protein>
    <recommendedName>
        <fullName evidence="2">DUF374 domain-containing protein</fullName>
    </recommendedName>
</protein>
<accession>A0A518KBU0</accession>
<name>A0A518KBU0_9BACT</name>
<reference evidence="3 4" key="1">
    <citation type="submission" date="2019-02" db="EMBL/GenBank/DDBJ databases">
        <title>Deep-cultivation of Planctomycetes and their phenomic and genomic characterization uncovers novel biology.</title>
        <authorList>
            <person name="Wiegand S."/>
            <person name="Jogler M."/>
            <person name="Boedeker C."/>
            <person name="Pinto D."/>
            <person name="Vollmers J."/>
            <person name="Rivas-Marin E."/>
            <person name="Kohn T."/>
            <person name="Peeters S.H."/>
            <person name="Heuer A."/>
            <person name="Rast P."/>
            <person name="Oberbeckmann S."/>
            <person name="Bunk B."/>
            <person name="Jeske O."/>
            <person name="Meyerdierks A."/>
            <person name="Storesund J.E."/>
            <person name="Kallscheuer N."/>
            <person name="Luecker S."/>
            <person name="Lage O.M."/>
            <person name="Pohl T."/>
            <person name="Merkel B.J."/>
            <person name="Hornburger P."/>
            <person name="Mueller R.-W."/>
            <person name="Bruemmer F."/>
            <person name="Labrenz M."/>
            <person name="Spormann A.M."/>
            <person name="Op den Camp H."/>
            <person name="Overmann J."/>
            <person name="Amann R."/>
            <person name="Jetten M.S.M."/>
            <person name="Mascher T."/>
            <person name="Medema M.H."/>
            <person name="Devos D.P."/>
            <person name="Kaster A.-K."/>
            <person name="Ovreas L."/>
            <person name="Rohde M."/>
            <person name="Galperin M.Y."/>
            <person name="Jogler C."/>
        </authorList>
    </citation>
    <scope>NUCLEOTIDE SEQUENCE [LARGE SCALE GENOMIC DNA]</scope>
    <source>
        <strain evidence="3 4">Spa11</strain>
    </source>
</reference>
<feature type="compositionally biased region" description="Polar residues" evidence="1">
    <location>
        <begin position="210"/>
        <end position="224"/>
    </location>
</feature>
<sequence length="224" mass="24500">MKIPPKLIGWPIACAVLVLRWTCRVRLHGVDPRPAMRERGEKYVFSILHAHQTAITAFAERGTAAMVSQSADGELLQPIFQVLGVVPKRGSNRRGGADALDAMVEHVDSGAGPALIAVDGPRGPRGQVRKGIASLSQRTGATVLNVLAVPRNRLVIRGAWDRFQAPLPFSRIDAYFAEPIRPEPGESVESLRRRIEASLNELERRYDPSEASTSEPTTQERLAA</sequence>
<evidence type="ECO:0000256" key="1">
    <source>
        <dbReference type="SAM" id="MobiDB-lite"/>
    </source>
</evidence>
<feature type="domain" description="DUF374" evidence="2">
    <location>
        <begin position="59"/>
        <end position="125"/>
    </location>
</feature>
<feature type="region of interest" description="Disordered" evidence="1">
    <location>
        <begin position="202"/>
        <end position="224"/>
    </location>
</feature>
<evidence type="ECO:0000313" key="4">
    <source>
        <dbReference type="Proteomes" id="UP000316426"/>
    </source>
</evidence>
<dbReference type="KEGG" id="bmei:Spa11_34430"/>
<gene>
    <name evidence="3" type="ORF">Spa11_34430</name>
</gene>
<dbReference type="InterPro" id="IPR007172">
    <property type="entry name" value="DUF374"/>
</dbReference>
<dbReference type="Proteomes" id="UP000316426">
    <property type="component" value="Chromosome"/>
</dbReference>
<dbReference type="RefSeq" id="WP_145114335.1">
    <property type="nucleotide sequence ID" value="NZ_CP036349.1"/>
</dbReference>
<evidence type="ECO:0000259" key="2">
    <source>
        <dbReference type="Pfam" id="PF04028"/>
    </source>
</evidence>
<dbReference type="AlphaFoldDB" id="A0A518KBU0"/>
<proteinExistence type="predicted"/>
<organism evidence="3 4">
    <name type="scientific">Botrimarina mediterranea</name>
    <dbReference type="NCBI Taxonomy" id="2528022"/>
    <lineage>
        <taxon>Bacteria</taxon>
        <taxon>Pseudomonadati</taxon>
        <taxon>Planctomycetota</taxon>
        <taxon>Planctomycetia</taxon>
        <taxon>Pirellulales</taxon>
        <taxon>Lacipirellulaceae</taxon>
        <taxon>Botrimarina</taxon>
    </lineage>
</organism>
<evidence type="ECO:0000313" key="3">
    <source>
        <dbReference type="EMBL" id="QDV75229.1"/>
    </source>
</evidence>
<keyword evidence="4" id="KW-1185">Reference proteome</keyword>
<dbReference type="Pfam" id="PF04028">
    <property type="entry name" value="DUF374"/>
    <property type="match status" value="1"/>
</dbReference>